<dbReference type="EMBL" id="JAGFBR010000009">
    <property type="protein sequence ID" value="KAH0461341.1"/>
    <property type="molecule type" value="Genomic_DNA"/>
</dbReference>
<dbReference type="Proteomes" id="UP000775213">
    <property type="component" value="Unassembled WGS sequence"/>
</dbReference>
<keyword evidence="3" id="KW-1185">Reference proteome</keyword>
<dbReference type="AlphaFoldDB" id="A0AAV7GX65"/>
<name>A0AAV7GX65_DENCH</name>
<dbReference type="InterPro" id="IPR012862">
    <property type="entry name" value="DUF1635"/>
</dbReference>
<evidence type="ECO:0000313" key="3">
    <source>
        <dbReference type="Proteomes" id="UP000775213"/>
    </source>
</evidence>
<evidence type="ECO:0000313" key="2">
    <source>
        <dbReference type="EMBL" id="KAH0461341.1"/>
    </source>
</evidence>
<sequence length="229" mass="25734">MLILLIQSNNPILKFGSLIHQQIVDELRSDLWATSWELQELRNNVGEELRNKDEQINHLIRLLNAAIQERDEAREQLQLLQGYQRQPETPLLLMPAKCSSSFADSESLSDIQNHHSYALSPVINSTGDGESITGIKSSNICVDDFYDVMESKKSEMNISVPSIRCKHDPIESKLDQLMKKPLPEQGKLLEAVMAAGPLLCTLMVVGDLPQWRNPPPLKPLEAASMAVKR</sequence>
<gene>
    <name evidence="2" type="ORF">IEQ34_008916</name>
</gene>
<dbReference type="Pfam" id="PF07795">
    <property type="entry name" value="DUF1635"/>
    <property type="match status" value="1"/>
</dbReference>
<organism evidence="2 3">
    <name type="scientific">Dendrobium chrysotoxum</name>
    <name type="common">Orchid</name>
    <dbReference type="NCBI Taxonomy" id="161865"/>
    <lineage>
        <taxon>Eukaryota</taxon>
        <taxon>Viridiplantae</taxon>
        <taxon>Streptophyta</taxon>
        <taxon>Embryophyta</taxon>
        <taxon>Tracheophyta</taxon>
        <taxon>Spermatophyta</taxon>
        <taxon>Magnoliopsida</taxon>
        <taxon>Liliopsida</taxon>
        <taxon>Asparagales</taxon>
        <taxon>Orchidaceae</taxon>
        <taxon>Epidendroideae</taxon>
        <taxon>Malaxideae</taxon>
        <taxon>Dendrobiinae</taxon>
        <taxon>Dendrobium</taxon>
    </lineage>
</organism>
<reference evidence="2 3" key="1">
    <citation type="journal article" date="2021" name="Hortic Res">
        <title>Chromosome-scale assembly of the Dendrobium chrysotoxum genome enhances the understanding of orchid evolution.</title>
        <authorList>
            <person name="Zhang Y."/>
            <person name="Zhang G.Q."/>
            <person name="Zhang D."/>
            <person name="Liu X.D."/>
            <person name="Xu X.Y."/>
            <person name="Sun W.H."/>
            <person name="Yu X."/>
            <person name="Zhu X."/>
            <person name="Wang Z.W."/>
            <person name="Zhao X."/>
            <person name="Zhong W.Y."/>
            <person name="Chen H."/>
            <person name="Yin W.L."/>
            <person name="Huang T."/>
            <person name="Niu S.C."/>
            <person name="Liu Z.J."/>
        </authorList>
    </citation>
    <scope>NUCLEOTIDE SEQUENCE [LARGE SCALE GENOMIC DNA]</scope>
    <source>
        <strain evidence="2">Lindl</strain>
    </source>
</reference>
<accession>A0AAV7GX65</accession>
<feature type="coiled-coil region" evidence="1">
    <location>
        <begin position="49"/>
        <end position="83"/>
    </location>
</feature>
<evidence type="ECO:0000256" key="1">
    <source>
        <dbReference type="SAM" id="Coils"/>
    </source>
</evidence>
<keyword evidence="1" id="KW-0175">Coiled coil</keyword>
<comment type="caution">
    <text evidence="2">The sequence shown here is derived from an EMBL/GenBank/DDBJ whole genome shotgun (WGS) entry which is preliminary data.</text>
</comment>
<dbReference type="PANTHER" id="PTHR33431">
    <property type="entry name" value="ENABLED-LIKE PROTEIN (DUF1635)"/>
    <property type="match status" value="1"/>
</dbReference>
<proteinExistence type="predicted"/>
<dbReference type="PANTHER" id="PTHR33431:SF12">
    <property type="entry name" value="HIGH MOBILITY GROUP BOX PROTEIN, PUTATIVE (DUF1635)-RELATED"/>
    <property type="match status" value="1"/>
</dbReference>
<protein>
    <submittedName>
        <fullName evidence="2">Uncharacterized protein</fullName>
    </submittedName>
</protein>